<dbReference type="SMART" id="SM00382">
    <property type="entry name" value="AAA"/>
    <property type="match status" value="2"/>
</dbReference>
<evidence type="ECO:0000256" key="5">
    <source>
        <dbReference type="ARBA" id="ARBA00022597"/>
    </source>
</evidence>
<dbReference type="PROSITE" id="PS50893">
    <property type="entry name" value="ABC_TRANSPORTER_2"/>
    <property type="match status" value="2"/>
</dbReference>
<dbReference type="AlphaFoldDB" id="A0A074J5E2"/>
<keyword evidence="3" id="KW-0813">Transport</keyword>
<dbReference type="CDD" id="cd03216">
    <property type="entry name" value="ABC_Carb_Monos_I"/>
    <property type="match status" value="1"/>
</dbReference>
<dbReference type="STRING" id="1353537.TP2_06995"/>
<keyword evidence="6" id="KW-0677">Repeat</keyword>
<dbReference type="Proteomes" id="UP000027432">
    <property type="component" value="Unassembled WGS sequence"/>
</dbReference>
<dbReference type="RefSeq" id="WP_051692446.1">
    <property type="nucleotide sequence ID" value="NZ_AUND01000023.1"/>
</dbReference>
<keyword evidence="9" id="KW-1278">Translocase</keyword>
<dbReference type="InterPro" id="IPR003439">
    <property type="entry name" value="ABC_transporter-like_ATP-bd"/>
</dbReference>
<keyword evidence="4" id="KW-1003">Cell membrane</keyword>
<dbReference type="InterPro" id="IPR050107">
    <property type="entry name" value="ABC_carbohydrate_import_ATPase"/>
</dbReference>
<dbReference type="Pfam" id="PF00005">
    <property type="entry name" value="ABC_tran"/>
    <property type="match status" value="2"/>
</dbReference>
<comment type="similarity">
    <text evidence="2">Belongs to the ABC transporter superfamily.</text>
</comment>
<name>A0A074J5E2_9RHOB</name>
<proteinExistence type="inferred from homology"/>
<dbReference type="EMBL" id="AUND01000023">
    <property type="protein sequence ID" value="KEO52681.1"/>
    <property type="molecule type" value="Genomic_DNA"/>
</dbReference>
<dbReference type="OrthoDB" id="9805029at2"/>
<sequence>MVGAQANEAGRQATAALATQAPAIELKGISKAFGTVQANKDISIRVMPGTIHGIIGENGAGKSTLMSILYGFYKADAGEIWIKGQRTQIPDSQAAISAGIGMVFQHFKLVQNFTVLENIILGAEDGALLRPSLAKARKELKRLAEEYELNVDPDELIEELSVGHQQRVEILKALYRQADILILDEPTGVLTPAEADHLFRILDNLRKEGKTIILITHKLREIMEITDTVSVMRRGQMTATVKTAETSPEQLAELMVGRKVLLNVTKAPAQPGKTVLEVEKLRVVDEDGIERLKGIDLNIRAGEILGIAGVAGNGQSELLEVLGGFAKATGTIRVNGEEIDLTGKHSDGQSRRRRGISHVPEDRHHLGLILDFAAWENMIFGYHNDAAYQKNAFVMDNAGIVQHTQEAMERFDVRPPIPTLPAKSFSGGNQQKIVLAREIERNPTLLLVGQPTRGVDIGAIEFIHKRIVELRDQGAAILLVSVELDEIRSLADRVAVMFDGRIMGHGPVESATQTGMGCLMAGLGGDDVRGMDGWTISDEAAPEETA</sequence>
<dbReference type="GO" id="GO:0005524">
    <property type="term" value="F:ATP binding"/>
    <property type="evidence" value="ECO:0007669"/>
    <property type="project" value="UniProtKB-KW"/>
</dbReference>
<dbReference type="GO" id="GO:0005886">
    <property type="term" value="C:plasma membrane"/>
    <property type="evidence" value="ECO:0007669"/>
    <property type="project" value="UniProtKB-SubCell"/>
</dbReference>
<dbReference type="InterPro" id="IPR017871">
    <property type="entry name" value="ABC_transporter-like_CS"/>
</dbReference>
<evidence type="ECO:0000256" key="1">
    <source>
        <dbReference type="ARBA" id="ARBA00004202"/>
    </source>
</evidence>
<gene>
    <name evidence="12" type="ORF">TP2_06995</name>
</gene>
<feature type="domain" description="ABC transporter" evidence="11">
    <location>
        <begin position="276"/>
        <end position="524"/>
    </location>
</feature>
<accession>A0A074J5E2</accession>
<keyword evidence="5" id="KW-0762">Sugar transport</keyword>
<dbReference type="FunFam" id="3.40.50.300:FF:000127">
    <property type="entry name" value="Ribose import ATP-binding protein RbsA"/>
    <property type="match status" value="1"/>
</dbReference>
<keyword evidence="13" id="KW-1185">Reference proteome</keyword>
<comment type="subcellular location">
    <subcellularLocation>
        <location evidence="1">Cell membrane</location>
        <topology evidence="1">Peripheral membrane protein</topology>
    </subcellularLocation>
</comment>
<evidence type="ECO:0000256" key="7">
    <source>
        <dbReference type="ARBA" id="ARBA00022741"/>
    </source>
</evidence>
<keyword evidence="8" id="KW-0067">ATP-binding</keyword>
<evidence type="ECO:0000256" key="6">
    <source>
        <dbReference type="ARBA" id="ARBA00022737"/>
    </source>
</evidence>
<keyword evidence="7" id="KW-0547">Nucleotide-binding</keyword>
<evidence type="ECO:0000256" key="8">
    <source>
        <dbReference type="ARBA" id="ARBA00022840"/>
    </source>
</evidence>
<dbReference type="GO" id="GO:0016887">
    <property type="term" value="F:ATP hydrolysis activity"/>
    <property type="evidence" value="ECO:0007669"/>
    <property type="project" value="InterPro"/>
</dbReference>
<evidence type="ECO:0000256" key="9">
    <source>
        <dbReference type="ARBA" id="ARBA00022967"/>
    </source>
</evidence>
<dbReference type="CDD" id="cd03215">
    <property type="entry name" value="ABC_Carb_Monos_II"/>
    <property type="match status" value="1"/>
</dbReference>
<comment type="caution">
    <text evidence="12">The sequence shown here is derived from an EMBL/GenBank/DDBJ whole genome shotgun (WGS) entry which is preliminary data.</text>
</comment>
<dbReference type="FunFam" id="3.40.50.300:FF:001390">
    <property type="entry name" value="ABC transporter, ATP-binding protein"/>
    <property type="match status" value="1"/>
</dbReference>
<keyword evidence="10" id="KW-0472">Membrane</keyword>
<evidence type="ECO:0000256" key="10">
    <source>
        <dbReference type="ARBA" id="ARBA00023136"/>
    </source>
</evidence>
<dbReference type="PANTHER" id="PTHR43790">
    <property type="entry name" value="CARBOHYDRATE TRANSPORT ATP-BINDING PROTEIN MG119-RELATED"/>
    <property type="match status" value="1"/>
</dbReference>
<dbReference type="eggNOG" id="COG3845">
    <property type="taxonomic scope" value="Bacteria"/>
</dbReference>
<feature type="domain" description="ABC transporter" evidence="11">
    <location>
        <begin position="24"/>
        <end position="259"/>
    </location>
</feature>
<dbReference type="InterPro" id="IPR027417">
    <property type="entry name" value="P-loop_NTPase"/>
</dbReference>
<reference evidence="12 13" key="1">
    <citation type="submission" date="2013-07" db="EMBL/GenBank/DDBJ databases">
        <title>Thioclava pacifica DSM 10166 Genome Sequencing.</title>
        <authorList>
            <person name="Lai Q."/>
            <person name="Shao Z."/>
        </authorList>
    </citation>
    <scope>NUCLEOTIDE SEQUENCE [LARGE SCALE GENOMIC DNA]</scope>
    <source>
        <strain evidence="12 13">DSM 10166</strain>
    </source>
</reference>
<dbReference type="SUPFAM" id="SSF52540">
    <property type="entry name" value="P-loop containing nucleoside triphosphate hydrolases"/>
    <property type="match status" value="2"/>
</dbReference>
<organism evidence="12 13">
    <name type="scientific">Thioclava pacifica DSM 10166</name>
    <dbReference type="NCBI Taxonomy" id="1353537"/>
    <lineage>
        <taxon>Bacteria</taxon>
        <taxon>Pseudomonadati</taxon>
        <taxon>Pseudomonadota</taxon>
        <taxon>Alphaproteobacteria</taxon>
        <taxon>Rhodobacterales</taxon>
        <taxon>Paracoccaceae</taxon>
        <taxon>Thioclava</taxon>
    </lineage>
</organism>
<evidence type="ECO:0000313" key="13">
    <source>
        <dbReference type="Proteomes" id="UP000027432"/>
    </source>
</evidence>
<evidence type="ECO:0000256" key="4">
    <source>
        <dbReference type="ARBA" id="ARBA00022475"/>
    </source>
</evidence>
<dbReference type="PROSITE" id="PS00211">
    <property type="entry name" value="ABC_TRANSPORTER_1"/>
    <property type="match status" value="1"/>
</dbReference>
<dbReference type="PANTHER" id="PTHR43790:SF4">
    <property type="entry name" value="GUANOSINE IMPORT ATP-BINDING PROTEIN NUPO"/>
    <property type="match status" value="1"/>
</dbReference>
<evidence type="ECO:0000256" key="2">
    <source>
        <dbReference type="ARBA" id="ARBA00005417"/>
    </source>
</evidence>
<protein>
    <recommendedName>
        <fullName evidence="11">ABC transporter domain-containing protein</fullName>
    </recommendedName>
</protein>
<evidence type="ECO:0000259" key="11">
    <source>
        <dbReference type="PROSITE" id="PS50893"/>
    </source>
</evidence>
<evidence type="ECO:0000313" key="12">
    <source>
        <dbReference type="EMBL" id="KEO52681.1"/>
    </source>
</evidence>
<dbReference type="Gene3D" id="3.40.50.300">
    <property type="entry name" value="P-loop containing nucleotide triphosphate hydrolases"/>
    <property type="match status" value="2"/>
</dbReference>
<dbReference type="InterPro" id="IPR003593">
    <property type="entry name" value="AAA+_ATPase"/>
</dbReference>
<evidence type="ECO:0000256" key="3">
    <source>
        <dbReference type="ARBA" id="ARBA00022448"/>
    </source>
</evidence>